<accession>A0A0N8HAE6</accession>
<comment type="caution">
    <text evidence="1">The sequence shown here is derived from an EMBL/GenBank/DDBJ whole genome shotgun (WGS) entry which is preliminary data.</text>
</comment>
<sequence>MSGDKLSRATQQKQPCFWDVFDKFQRRDYDPKRVWVISLTRWPEMSNDWHEGSIGPKVHP</sequence>
<dbReference type="EMBL" id="LGTQ01000005">
    <property type="protein sequence ID" value="KPM49956.1"/>
    <property type="molecule type" value="Genomic_DNA"/>
</dbReference>
<dbReference type="AlphaFoldDB" id="A0A0N8HAE6"/>
<reference evidence="1 2" key="1">
    <citation type="submission" date="2015-07" db="EMBL/GenBank/DDBJ databases">
        <title>The draft genome sequence of Leadbetterella sp. JN14-9.</title>
        <authorList>
            <person name="Liu Y."/>
            <person name="Du J."/>
            <person name="Shao Z."/>
        </authorList>
    </citation>
    <scope>NUCLEOTIDE SEQUENCE [LARGE SCALE GENOMIC DNA]</scope>
    <source>
        <strain evidence="1 2">JN14-9</strain>
    </source>
</reference>
<keyword evidence="2" id="KW-1185">Reference proteome</keyword>
<protein>
    <submittedName>
        <fullName evidence="1">Uncharacterized protein</fullName>
    </submittedName>
</protein>
<dbReference type="STRING" id="1605367.AFM12_05170"/>
<dbReference type="Proteomes" id="UP000050454">
    <property type="component" value="Unassembled WGS sequence"/>
</dbReference>
<evidence type="ECO:0000313" key="2">
    <source>
        <dbReference type="Proteomes" id="UP000050454"/>
    </source>
</evidence>
<evidence type="ECO:0000313" key="1">
    <source>
        <dbReference type="EMBL" id="KPM49956.1"/>
    </source>
</evidence>
<proteinExistence type="predicted"/>
<organism evidence="1 2">
    <name type="scientific">Jiulongibacter sediminis</name>
    <dbReference type="NCBI Taxonomy" id="1605367"/>
    <lineage>
        <taxon>Bacteria</taxon>
        <taxon>Pseudomonadati</taxon>
        <taxon>Bacteroidota</taxon>
        <taxon>Cytophagia</taxon>
        <taxon>Cytophagales</taxon>
        <taxon>Leadbetterellaceae</taxon>
        <taxon>Jiulongibacter</taxon>
    </lineage>
</organism>
<gene>
    <name evidence="1" type="ORF">AFM12_05170</name>
</gene>
<name>A0A0N8HAE6_9BACT</name>